<sequence>MLGFETIGNATLIAIDGKPILATDPWISDAAYFGSWGLSYSIPPEQLNHIQECEYVWFSHGHPDHLNGDSLPALSGKKILIGDHVGGRIHKELTAQGFNVTILAERTWTRISDNIEVMCLTDYFQDSILLVKLGKRLVINLNDAVDRGWGAEVARVASQYEGNFLLKLSGYGDADMINLFDEDGERIEPWAAKKYPVGRTLIAPMRRYNARFFIPFSSFHCYRRQDSLWGEAYTTPINAYAEGFELPGSEVLPAFVRVDCETGEVTELRPPPADRSPRDPKAFGDDWSEPLDKEDRKKLVAYFKNKEVLASKLDFVRLRVGGSELTIDLNNKRSKYGVTFEVPRGSLMTAVEYEIFDDLLIGNFMKTTLHGLDSLYPWFTPIVAKYADNGRAYSKAEVLEYFTEYLRRQPKSFLLHQLENQATGLFRAMVPKDAKFYGAAKRFYYVLKGSPPPLDV</sequence>
<evidence type="ECO:0000313" key="2">
    <source>
        <dbReference type="EMBL" id="WNG47865.1"/>
    </source>
</evidence>
<dbReference type="InterPro" id="IPR036866">
    <property type="entry name" value="RibonucZ/Hydroxyglut_hydro"/>
</dbReference>
<feature type="compositionally biased region" description="Basic and acidic residues" evidence="1">
    <location>
        <begin position="275"/>
        <end position="288"/>
    </location>
</feature>
<proteinExistence type="predicted"/>
<evidence type="ECO:0000313" key="3">
    <source>
        <dbReference type="Proteomes" id="UP001611383"/>
    </source>
</evidence>
<reference evidence="2 3" key="1">
    <citation type="submission" date="2019-08" db="EMBL/GenBank/DDBJ databases">
        <title>Archangium and Cystobacter genomes.</title>
        <authorList>
            <person name="Chen I.-C.K."/>
            <person name="Wielgoss S."/>
        </authorList>
    </citation>
    <scope>NUCLEOTIDE SEQUENCE [LARGE SCALE GENOMIC DNA]</scope>
    <source>
        <strain evidence="2 3">Cbm 6</strain>
    </source>
</reference>
<evidence type="ECO:0000256" key="1">
    <source>
        <dbReference type="SAM" id="MobiDB-lite"/>
    </source>
</evidence>
<gene>
    <name evidence="2" type="ORF">F0U60_29800</name>
</gene>
<name>A0ABY9WXJ7_9BACT</name>
<dbReference type="SUPFAM" id="SSF56281">
    <property type="entry name" value="Metallo-hydrolase/oxidoreductase"/>
    <property type="match status" value="1"/>
</dbReference>
<feature type="region of interest" description="Disordered" evidence="1">
    <location>
        <begin position="266"/>
        <end position="288"/>
    </location>
</feature>
<dbReference type="Proteomes" id="UP001611383">
    <property type="component" value="Chromosome"/>
</dbReference>
<dbReference type="RefSeq" id="WP_395804681.1">
    <property type="nucleotide sequence ID" value="NZ_CP043494.1"/>
</dbReference>
<accession>A0ABY9WXJ7</accession>
<dbReference type="Gene3D" id="3.60.15.10">
    <property type="entry name" value="Ribonuclease Z/Hydroxyacylglutathione hydrolase-like"/>
    <property type="match status" value="1"/>
</dbReference>
<keyword evidence="3" id="KW-1185">Reference proteome</keyword>
<organism evidence="2 3">
    <name type="scientific">Archangium minus</name>
    <dbReference type="NCBI Taxonomy" id="83450"/>
    <lineage>
        <taxon>Bacteria</taxon>
        <taxon>Pseudomonadati</taxon>
        <taxon>Myxococcota</taxon>
        <taxon>Myxococcia</taxon>
        <taxon>Myxococcales</taxon>
        <taxon>Cystobacterineae</taxon>
        <taxon>Archangiaceae</taxon>
        <taxon>Archangium</taxon>
    </lineage>
</organism>
<dbReference type="EMBL" id="CP043494">
    <property type="protein sequence ID" value="WNG47865.1"/>
    <property type="molecule type" value="Genomic_DNA"/>
</dbReference>
<protein>
    <submittedName>
        <fullName evidence="2">MBL fold metallo-hydrolase</fullName>
    </submittedName>
</protein>